<evidence type="ECO:0000256" key="11">
    <source>
        <dbReference type="SAM" id="Phobius"/>
    </source>
</evidence>
<keyword evidence="6" id="KW-0653">Protein transport</keyword>
<evidence type="ECO:0000256" key="6">
    <source>
        <dbReference type="ARBA" id="ARBA00022927"/>
    </source>
</evidence>
<evidence type="ECO:0000256" key="4">
    <source>
        <dbReference type="ARBA" id="ARBA00022475"/>
    </source>
</evidence>
<dbReference type="PATRIC" id="fig|66712.6.peg.1048"/>
<dbReference type="EMBL" id="LM676387">
    <property type="protein sequence ID" value="CEP25953.1"/>
    <property type="molecule type" value="Genomic_DNA"/>
</dbReference>
<dbReference type="InterPro" id="IPR003849">
    <property type="entry name" value="Preprotein_translocase_YajC"/>
</dbReference>
<evidence type="ECO:0000256" key="1">
    <source>
        <dbReference type="ARBA" id="ARBA00004162"/>
    </source>
</evidence>
<gene>
    <name evidence="12" type="primary">yajC</name>
    <name evidence="12" type="ORF">PFCIRM138_03245</name>
</gene>
<dbReference type="SMART" id="SM01323">
    <property type="entry name" value="YajC"/>
    <property type="match status" value="1"/>
</dbReference>
<dbReference type="PANTHER" id="PTHR33909:SF1">
    <property type="entry name" value="SEC TRANSLOCON ACCESSORY COMPLEX SUBUNIT YAJC"/>
    <property type="match status" value="1"/>
</dbReference>
<feature type="compositionally biased region" description="Basic and acidic residues" evidence="10">
    <location>
        <begin position="151"/>
        <end position="167"/>
    </location>
</feature>
<proteinExistence type="inferred from homology"/>
<dbReference type="AlphaFoldDB" id="A0A068VS14"/>
<evidence type="ECO:0000256" key="10">
    <source>
        <dbReference type="SAM" id="MobiDB-lite"/>
    </source>
</evidence>
<comment type="subcellular location">
    <subcellularLocation>
        <location evidence="1">Cell membrane</location>
        <topology evidence="1">Single-pass membrane protein</topology>
    </subcellularLocation>
</comment>
<keyword evidence="8" id="KW-0811">Translocation</keyword>
<protein>
    <submittedName>
        <fullName evidence="12">Preprotein translocase subunit YajC</fullName>
    </submittedName>
</protein>
<comment type="similarity">
    <text evidence="2">Belongs to the YajC family.</text>
</comment>
<name>A0A068VS14_PROFF</name>
<feature type="compositionally biased region" description="Basic and acidic residues" evidence="10">
    <location>
        <begin position="101"/>
        <end position="113"/>
    </location>
</feature>
<dbReference type="GeneID" id="61222169"/>
<keyword evidence="4" id="KW-1003">Cell membrane</keyword>
<keyword evidence="3" id="KW-0813">Transport</keyword>
<accession>A0A068VS14</accession>
<dbReference type="Pfam" id="PF02699">
    <property type="entry name" value="YajC"/>
    <property type="match status" value="1"/>
</dbReference>
<evidence type="ECO:0000256" key="3">
    <source>
        <dbReference type="ARBA" id="ARBA00022448"/>
    </source>
</evidence>
<dbReference type="GO" id="GO:0015031">
    <property type="term" value="P:protein transport"/>
    <property type="evidence" value="ECO:0007669"/>
    <property type="project" value="UniProtKB-KW"/>
</dbReference>
<evidence type="ECO:0000256" key="7">
    <source>
        <dbReference type="ARBA" id="ARBA00022989"/>
    </source>
</evidence>
<dbReference type="NCBIfam" id="TIGR00739">
    <property type="entry name" value="yajC"/>
    <property type="match status" value="1"/>
</dbReference>
<evidence type="ECO:0000313" key="12">
    <source>
        <dbReference type="EMBL" id="CEP25953.1"/>
    </source>
</evidence>
<dbReference type="KEGG" id="pfre:RM25_1023"/>
<keyword evidence="5 11" id="KW-0812">Transmembrane</keyword>
<feature type="transmembrane region" description="Helical" evidence="11">
    <location>
        <begin position="6"/>
        <end position="23"/>
    </location>
</feature>
<reference evidence="12" key="1">
    <citation type="submission" date="2014-08" db="EMBL/GenBank/DDBJ databases">
        <authorList>
            <person name="Falentin Helene"/>
        </authorList>
    </citation>
    <scope>NUCLEOTIDE SEQUENCE</scope>
</reference>
<organism evidence="12">
    <name type="scientific">Propionibacterium freudenreichii subsp. freudenreichii</name>
    <dbReference type="NCBI Taxonomy" id="66712"/>
    <lineage>
        <taxon>Bacteria</taxon>
        <taxon>Bacillati</taxon>
        <taxon>Actinomycetota</taxon>
        <taxon>Actinomycetes</taxon>
        <taxon>Propionibacteriales</taxon>
        <taxon>Propionibacteriaceae</taxon>
        <taxon>Propionibacterium</taxon>
    </lineage>
</organism>
<keyword evidence="9 11" id="KW-0472">Membrane</keyword>
<evidence type="ECO:0000256" key="8">
    <source>
        <dbReference type="ARBA" id="ARBA00023010"/>
    </source>
</evidence>
<evidence type="ECO:0000256" key="5">
    <source>
        <dbReference type="ARBA" id="ARBA00022692"/>
    </source>
</evidence>
<sequence>MNGPYLIIAFVALIALFYFMTIRPQRKQAEKQREMHNAIEPGTRVMLTSGIYGTVTAIGDKQFVLELAPGVDITVLKQAIVRVVQPDDEEFEFADPGVEISRGDDEQGDHELEPGASSTDSVTDAPAAGQAAPSDTSHDDASTADPGNPSSDHEPGTDNKSADAEQK</sequence>
<evidence type="ECO:0000256" key="9">
    <source>
        <dbReference type="ARBA" id="ARBA00023136"/>
    </source>
</evidence>
<feature type="region of interest" description="Disordered" evidence="10">
    <location>
        <begin position="86"/>
        <end position="167"/>
    </location>
</feature>
<dbReference type="PANTHER" id="PTHR33909">
    <property type="entry name" value="SEC TRANSLOCON ACCESSORY COMPLEX SUBUNIT YAJC"/>
    <property type="match status" value="1"/>
</dbReference>
<dbReference type="GO" id="GO:0005886">
    <property type="term" value="C:plasma membrane"/>
    <property type="evidence" value="ECO:0007669"/>
    <property type="project" value="UniProtKB-SubCell"/>
</dbReference>
<dbReference type="RefSeq" id="WP_013161065.1">
    <property type="nucleotide sequence ID" value="NZ_CP010341.1"/>
</dbReference>
<keyword evidence="7 11" id="KW-1133">Transmembrane helix</keyword>
<evidence type="ECO:0000256" key="2">
    <source>
        <dbReference type="ARBA" id="ARBA00006742"/>
    </source>
</evidence>
<dbReference type="PRINTS" id="PR01853">
    <property type="entry name" value="YAJCTRNLCASE"/>
</dbReference>